<dbReference type="PANTHER" id="PTHR43429">
    <property type="entry name" value="PYRIDINE NUCLEOTIDE-DISULFIDE OXIDOREDUCTASE DOMAIN-CONTAINING"/>
    <property type="match status" value="1"/>
</dbReference>
<sequence>MQIVIIGGDAAGMSAAMQIRRRQPEWKITVFEKGENTSYGACGIPYYFSGDVESLDKLVVISPEGFRKKGVDVQTGHEVIAIDPDQKQVSVRTPEGTDITQSYDKLLIATGAKAIVPSVWPGLELEGVLTVKTLADSRKLEALLQTGRKKAVIVGAGYIGLEMAEGLKKRGLEVTVLEKLPGVMGNLHPGITEKVAAELAAHEVNLHLNVTVQGFEGQNGSVTQVLTDQGAFDADLVVISLGVRPNLDFLKDSGIPLGATGALAVNAQQETGKADIYAAGDCAESFHRIIEKPVFIPLALTANRQGRVAGANICGDQDSFPGVLGSAVTKVFDYVIARTGIDTATAEREGIPYKTAEAKAPAKAHYYKGHGEVWVQLIYHAETLRLLGALMAGTDESLGKRSDIVATALSAGMSVIELSDLDLSYAPPFAPVWDPILQAANKARFSV</sequence>
<evidence type="ECO:0000313" key="10">
    <source>
        <dbReference type="Proteomes" id="UP000231019"/>
    </source>
</evidence>
<dbReference type="Pfam" id="PF07992">
    <property type="entry name" value="Pyr_redox_2"/>
    <property type="match status" value="1"/>
</dbReference>
<organism evidence="9 10">
    <name type="scientific">bacterium (Candidatus Blackallbacteria) CG17_big_fil_post_rev_8_21_14_2_50_48_46</name>
    <dbReference type="NCBI Taxonomy" id="2014261"/>
    <lineage>
        <taxon>Bacteria</taxon>
        <taxon>Candidatus Blackallbacteria</taxon>
    </lineage>
</organism>
<dbReference type="SUPFAM" id="SSF51905">
    <property type="entry name" value="FAD/NAD(P)-binding domain"/>
    <property type="match status" value="2"/>
</dbReference>
<evidence type="ECO:0000256" key="6">
    <source>
        <dbReference type="ARBA" id="ARBA00023284"/>
    </source>
</evidence>
<dbReference type="InterPro" id="IPR016156">
    <property type="entry name" value="FAD/NAD-linked_Rdtase_dimer_sf"/>
</dbReference>
<dbReference type="EMBL" id="PFFQ01000037">
    <property type="protein sequence ID" value="PIW16676.1"/>
    <property type="molecule type" value="Genomic_DNA"/>
</dbReference>
<keyword evidence="6" id="KW-0676">Redox-active center</keyword>
<dbReference type="PRINTS" id="PR00411">
    <property type="entry name" value="PNDRDTASEI"/>
</dbReference>
<feature type="domain" description="FAD/NAD(P)-binding" evidence="8">
    <location>
        <begin position="1"/>
        <end position="293"/>
    </location>
</feature>
<keyword evidence="3" id="KW-0285">Flavoprotein</keyword>
<protein>
    <recommendedName>
        <fullName evidence="11">CoA-disulfide reductase</fullName>
    </recommendedName>
</protein>
<dbReference type="Proteomes" id="UP000231019">
    <property type="component" value="Unassembled WGS sequence"/>
</dbReference>
<dbReference type="InterPro" id="IPR036188">
    <property type="entry name" value="FAD/NAD-bd_sf"/>
</dbReference>
<keyword evidence="4" id="KW-0274">FAD</keyword>
<dbReference type="AlphaFoldDB" id="A0A2M7G466"/>
<evidence type="ECO:0000313" key="9">
    <source>
        <dbReference type="EMBL" id="PIW16676.1"/>
    </source>
</evidence>
<comment type="caution">
    <text evidence="9">The sequence shown here is derived from an EMBL/GenBank/DDBJ whole genome shotgun (WGS) entry which is preliminary data.</text>
</comment>
<dbReference type="Gene3D" id="3.50.50.60">
    <property type="entry name" value="FAD/NAD(P)-binding domain"/>
    <property type="match status" value="2"/>
</dbReference>
<proteinExistence type="inferred from homology"/>
<evidence type="ECO:0000259" key="7">
    <source>
        <dbReference type="Pfam" id="PF02852"/>
    </source>
</evidence>
<gene>
    <name evidence="9" type="ORF">COW36_12995</name>
</gene>
<dbReference type="InterPro" id="IPR023753">
    <property type="entry name" value="FAD/NAD-binding_dom"/>
</dbReference>
<reference evidence="9 10" key="1">
    <citation type="submission" date="2017-09" db="EMBL/GenBank/DDBJ databases">
        <title>Depth-based differentiation of microbial function through sediment-hosted aquifers and enrichment of novel symbionts in the deep terrestrial subsurface.</title>
        <authorList>
            <person name="Probst A.J."/>
            <person name="Ladd B."/>
            <person name="Jarett J.K."/>
            <person name="Geller-Mcgrath D.E."/>
            <person name="Sieber C.M."/>
            <person name="Emerson J.B."/>
            <person name="Anantharaman K."/>
            <person name="Thomas B.C."/>
            <person name="Malmstrom R."/>
            <person name="Stieglmeier M."/>
            <person name="Klingl A."/>
            <person name="Woyke T."/>
            <person name="Ryan C.M."/>
            <person name="Banfield J.F."/>
        </authorList>
    </citation>
    <scope>NUCLEOTIDE SEQUENCE [LARGE SCALE GENOMIC DNA]</scope>
    <source>
        <strain evidence="9">CG17_big_fil_post_rev_8_21_14_2_50_48_46</strain>
    </source>
</reference>
<name>A0A2M7G466_9BACT</name>
<dbReference type="InterPro" id="IPR004099">
    <property type="entry name" value="Pyr_nucl-diS_OxRdtase_dimer"/>
</dbReference>
<evidence type="ECO:0000256" key="4">
    <source>
        <dbReference type="ARBA" id="ARBA00022827"/>
    </source>
</evidence>
<evidence type="ECO:0000256" key="1">
    <source>
        <dbReference type="ARBA" id="ARBA00001974"/>
    </source>
</evidence>
<evidence type="ECO:0000256" key="2">
    <source>
        <dbReference type="ARBA" id="ARBA00009130"/>
    </source>
</evidence>
<evidence type="ECO:0008006" key="11">
    <source>
        <dbReference type="Google" id="ProtNLM"/>
    </source>
</evidence>
<keyword evidence="5" id="KW-0560">Oxidoreductase</keyword>
<dbReference type="Pfam" id="PF02852">
    <property type="entry name" value="Pyr_redox_dim"/>
    <property type="match status" value="1"/>
</dbReference>
<dbReference type="GO" id="GO:0016491">
    <property type="term" value="F:oxidoreductase activity"/>
    <property type="evidence" value="ECO:0007669"/>
    <property type="project" value="UniProtKB-KW"/>
</dbReference>
<comment type="cofactor">
    <cofactor evidence="1">
        <name>FAD</name>
        <dbReference type="ChEBI" id="CHEBI:57692"/>
    </cofactor>
</comment>
<evidence type="ECO:0000259" key="8">
    <source>
        <dbReference type="Pfam" id="PF07992"/>
    </source>
</evidence>
<dbReference type="SUPFAM" id="SSF55424">
    <property type="entry name" value="FAD/NAD-linked reductases, dimerisation (C-terminal) domain"/>
    <property type="match status" value="1"/>
</dbReference>
<dbReference type="PANTHER" id="PTHR43429:SF1">
    <property type="entry name" value="NAD(P)H SULFUR OXIDOREDUCTASE (COA-DEPENDENT)"/>
    <property type="match status" value="1"/>
</dbReference>
<dbReference type="InterPro" id="IPR050260">
    <property type="entry name" value="FAD-bd_OxRdtase"/>
</dbReference>
<feature type="domain" description="Pyridine nucleotide-disulphide oxidoreductase dimerisation" evidence="7">
    <location>
        <begin position="328"/>
        <end position="431"/>
    </location>
</feature>
<dbReference type="PRINTS" id="PR00368">
    <property type="entry name" value="FADPNR"/>
</dbReference>
<comment type="similarity">
    <text evidence="2">Belongs to the class-III pyridine nucleotide-disulfide oxidoreductase family.</text>
</comment>
<accession>A0A2M7G466</accession>
<evidence type="ECO:0000256" key="5">
    <source>
        <dbReference type="ARBA" id="ARBA00023002"/>
    </source>
</evidence>
<evidence type="ECO:0000256" key="3">
    <source>
        <dbReference type="ARBA" id="ARBA00022630"/>
    </source>
</evidence>